<dbReference type="RefSeq" id="WP_238721463.1">
    <property type="nucleotide sequence ID" value="NZ_JAHQCW010000013.1"/>
</dbReference>
<evidence type="ECO:0000256" key="2">
    <source>
        <dbReference type="ARBA" id="ARBA00022448"/>
    </source>
</evidence>
<feature type="transmembrane region" description="Helical" evidence="7">
    <location>
        <begin position="111"/>
        <end position="136"/>
    </location>
</feature>
<feature type="domain" description="ABC transmembrane type-1" evidence="8">
    <location>
        <begin position="76"/>
        <end position="275"/>
    </location>
</feature>
<dbReference type="PANTHER" id="PTHR43744:SF9">
    <property type="entry name" value="POLYGALACTURONAN_RHAMNOGALACTURONAN TRANSPORT SYSTEM PERMEASE PROTEIN YTCP"/>
    <property type="match status" value="1"/>
</dbReference>
<evidence type="ECO:0000313" key="10">
    <source>
        <dbReference type="EMBL" id="MBU9736844.1"/>
    </source>
</evidence>
<dbReference type="Pfam" id="PF00528">
    <property type="entry name" value="BPD_transp_1"/>
    <property type="match status" value="1"/>
</dbReference>
<keyword evidence="2 7" id="KW-0813">Transport</keyword>
<evidence type="ECO:0000256" key="3">
    <source>
        <dbReference type="ARBA" id="ARBA00022475"/>
    </source>
</evidence>
<feature type="transmembrane region" description="Helical" evidence="7">
    <location>
        <begin position="264"/>
        <end position="283"/>
    </location>
</feature>
<keyword evidence="5 7" id="KW-1133">Transmembrane helix</keyword>
<keyword evidence="3" id="KW-1003">Cell membrane</keyword>
<dbReference type="Gene3D" id="1.10.3720.10">
    <property type="entry name" value="MetI-like"/>
    <property type="match status" value="1"/>
</dbReference>
<keyword evidence="11" id="KW-1185">Reference proteome</keyword>
<feature type="transmembrane region" description="Helical" evidence="7">
    <location>
        <begin position="142"/>
        <end position="163"/>
    </location>
</feature>
<accession>A0A949JYB9</accession>
<organism evidence="10 11">
    <name type="scientific">Diplocloster agilis</name>
    <dbReference type="NCBI Taxonomy" id="2850323"/>
    <lineage>
        <taxon>Bacteria</taxon>
        <taxon>Bacillati</taxon>
        <taxon>Bacillota</taxon>
        <taxon>Clostridia</taxon>
        <taxon>Lachnospirales</taxon>
        <taxon>Lachnospiraceae</taxon>
        <taxon>Diplocloster</taxon>
    </lineage>
</organism>
<dbReference type="InterPro" id="IPR000515">
    <property type="entry name" value="MetI-like"/>
</dbReference>
<evidence type="ECO:0000256" key="5">
    <source>
        <dbReference type="ARBA" id="ARBA00022989"/>
    </source>
</evidence>
<comment type="subcellular location">
    <subcellularLocation>
        <location evidence="1 7">Cell membrane</location>
        <topology evidence="1 7">Multi-pass membrane protein</topology>
    </subcellularLocation>
</comment>
<dbReference type="PROSITE" id="PS50928">
    <property type="entry name" value="ABC_TM1"/>
    <property type="match status" value="1"/>
</dbReference>
<dbReference type="EMBL" id="JAHQCW010000013">
    <property type="protein sequence ID" value="MBU9736844.1"/>
    <property type="molecule type" value="Genomic_DNA"/>
</dbReference>
<dbReference type="InterPro" id="IPR035906">
    <property type="entry name" value="MetI-like_sf"/>
</dbReference>
<evidence type="ECO:0000256" key="6">
    <source>
        <dbReference type="ARBA" id="ARBA00023136"/>
    </source>
</evidence>
<proteinExistence type="inferred from homology"/>
<comment type="caution">
    <text evidence="10">The sequence shown here is derived from an EMBL/GenBank/DDBJ whole genome shotgun (WGS) entry which is preliminary data.</text>
</comment>
<dbReference type="PANTHER" id="PTHR43744">
    <property type="entry name" value="ABC TRANSPORTER PERMEASE PROTEIN MG189-RELATED-RELATED"/>
    <property type="match status" value="1"/>
</dbReference>
<reference evidence="10" key="1">
    <citation type="submission" date="2021-06" db="EMBL/GenBank/DDBJ databases">
        <title>Description of novel taxa of the family Lachnospiraceae.</title>
        <authorList>
            <person name="Chaplin A.V."/>
            <person name="Sokolova S.R."/>
            <person name="Pikina A.P."/>
            <person name="Korzhanova M."/>
            <person name="Belova V."/>
            <person name="Korostin D."/>
            <person name="Efimov B.A."/>
        </authorList>
    </citation>
    <scope>NUCLEOTIDE SEQUENCE</scope>
    <source>
        <strain evidence="10">ASD5720</strain>
    </source>
</reference>
<dbReference type="GO" id="GO:0055085">
    <property type="term" value="P:transmembrane transport"/>
    <property type="evidence" value="ECO:0007669"/>
    <property type="project" value="InterPro"/>
</dbReference>
<keyword evidence="6 7" id="KW-0472">Membrane</keyword>
<dbReference type="EMBL" id="JAHQCW010000013">
    <property type="protein sequence ID" value="MBU9736767.1"/>
    <property type="molecule type" value="Genomic_DNA"/>
</dbReference>
<dbReference type="Proteomes" id="UP000712157">
    <property type="component" value="Unassembled WGS sequence"/>
</dbReference>
<evidence type="ECO:0000259" key="8">
    <source>
        <dbReference type="PROSITE" id="PS50928"/>
    </source>
</evidence>
<evidence type="ECO:0000313" key="11">
    <source>
        <dbReference type="Proteomes" id="UP000712157"/>
    </source>
</evidence>
<sequence length="298" mass="33529">MNNRKSWQKFGLPDVMIYLILALLTFVMLFPFWNAVVLSFNDGKDAMMGGVYFWPRKFTLANYTQVFKNLSIWRAFGVSVARTALSTALSLLVTSMFAYAASKSYLKLRKFYMILLLIAMFFNGGIIPVFLAIRSYGLINNFLVYILPGVFNAFYAQIFISFFKGLPESLFESARIDGAREFTIYTRIVLPLSKPVLAAVGLFTAVFNWNAWYDNMLYVKNESLNTLSYLFVKMIKAQETMENMAASSGVADLANVSGVSSTTLQLATMVVAVLPIMCIYPFMQKYFATGMMIGSVKG</sequence>
<keyword evidence="4 7" id="KW-0812">Transmembrane</keyword>
<dbReference type="GO" id="GO:0005886">
    <property type="term" value="C:plasma membrane"/>
    <property type="evidence" value="ECO:0007669"/>
    <property type="project" value="UniProtKB-SubCell"/>
</dbReference>
<dbReference type="AlphaFoldDB" id="A0A949JYB9"/>
<feature type="transmembrane region" description="Helical" evidence="7">
    <location>
        <begin position="12"/>
        <end position="33"/>
    </location>
</feature>
<evidence type="ECO:0000256" key="1">
    <source>
        <dbReference type="ARBA" id="ARBA00004651"/>
    </source>
</evidence>
<protein>
    <submittedName>
        <fullName evidence="10">Carbohydrate ABC transporter permease</fullName>
    </submittedName>
</protein>
<evidence type="ECO:0000313" key="9">
    <source>
        <dbReference type="EMBL" id="MBU9736767.1"/>
    </source>
</evidence>
<dbReference type="CDD" id="cd06261">
    <property type="entry name" value="TM_PBP2"/>
    <property type="match status" value="1"/>
</dbReference>
<comment type="similarity">
    <text evidence="7">Belongs to the binding-protein-dependent transport system permease family.</text>
</comment>
<name>A0A949JYB9_9FIRM</name>
<evidence type="ECO:0000256" key="4">
    <source>
        <dbReference type="ARBA" id="ARBA00022692"/>
    </source>
</evidence>
<dbReference type="SUPFAM" id="SSF161098">
    <property type="entry name" value="MetI-like"/>
    <property type="match status" value="1"/>
</dbReference>
<feature type="transmembrane region" description="Helical" evidence="7">
    <location>
        <begin position="72"/>
        <end position="99"/>
    </location>
</feature>
<evidence type="ECO:0000256" key="7">
    <source>
        <dbReference type="RuleBase" id="RU363032"/>
    </source>
</evidence>
<gene>
    <name evidence="9" type="ORF">KTH89_09480</name>
    <name evidence="10" type="ORF">KTH89_09865</name>
</gene>